<sequence length="470" mass="50570">MPLYQHLADRLARQIATGTYQPGQRLPSLRHMARRMEVSLSTVVAAYGLLEQRNLVAARHKSGFYVVAPGGPKLPPPAKAPGSSPARLHLSASVAAIFDTVSDPAFTPFAVALPAADYLPAAALGRAANAVRRQQFARSLELSTAPGLFELRQQIAIRMLGAGCLQAPEDIVITSGCQEAVALSLRALTSPGDVVAVESPCYYGFLLALESLHLRVVTIATDAVTGLDLDALEQAARRWPLKACICSPSFSNPTGGSMDAAARARLLQLAEHYDFHIIEDDILGELGHEGPRPPALKAFDSNERVLYCASFTKSLAPGIRVGWVAAGTRCNRIRELSMAGTTGAGGFSQLLLLTYLRSGHFDKHLHRVRAAYRHNLDVALATIGRSFPTGTRATRARGGFLIWVELPPPLNAHTLYEYALREKISIMPGRVFGRSGFEHGFRLSCALPWTASVNTALERLGGLAKGLEKG</sequence>
<name>A0A545TVN2_9GAMM</name>
<keyword evidence="7" id="KW-0808">Transferase</keyword>
<comment type="caution">
    <text evidence="7">The sequence shown here is derived from an EMBL/GenBank/DDBJ whole genome shotgun (WGS) entry which is preliminary data.</text>
</comment>
<reference evidence="7 8" key="1">
    <citation type="submission" date="2019-06" db="EMBL/GenBank/DDBJ databases">
        <title>Whole genome sequence for Cellvibrionaceae sp. R142.</title>
        <authorList>
            <person name="Wang G."/>
        </authorList>
    </citation>
    <scope>NUCLEOTIDE SEQUENCE [LARGE SCALE GENOMIC DNA]</scope>
    <source>
        <strain evidence="7 8">R142</strain>
    </source>
</reference>
<evidence type="ECO:0000256" key="2">
    <source>
        <dbReference type="ARBA" id="ARBA00022898"/>
    </source>
</evidence>
<dbReference type="InterPro" id="IPR000524">
    <property type="entry name" value="Tscrpt_reg_HTH_GntR"/>
</dbReference>
<keyword evidence="2" id="KW-0663">Pyridoxal phosphate</keyword>
<keyword evidence="3" id="KW-0805">Transcription regulation</keyword>
<dbReference type="InterPro" id="IPR004839">
    <property type="entry name" value="Aminotransferase_I/II_large"/>
</dbReference>
<dbReference type="CDD" id="cd00609">
    <property type="entry name" value="AAT_like"/>
    <property type="match status" value="1"/>
</dbReference>
<keyword evidence="4" id="KW-0238">DNA-binding</keyword>
<feature type="domain" description="HTH gntR-type" evidence="6">
    <location>
        <begin position="1"/>
        <end position="69"/>
    </location>
</feature>
<dbReference type="Pfam" id="PF00155">
    <property type="entry name" value="Aminotran_1_2"/>
    <property type="match status" value="1"/>
</dbReference>
<dbReference type="GO" id="GO:0003677">
    <property type="term" value="F:DNA binding"/>
    <property type="evidence" value="ECO:0007669"/>
    <property type="project" value="UniProtKB-KW"/>
</dbReference>
<keyword evidence="8" id="KW-1185">Reference proteome</keyword>
<dbReference type="OrthoDB" id="9804020at2"/>
<dbReference type="RefSeq" id="WP_142903923.1">
    <property type="nucleotide sequence ID" value="NZ_ML660091.1"/>
</dbReference>
<dbReference type="PANTHER" id="PTHR46577">
    <property type="entry name" value="HTH-TYPE TRANSCRIPTIONAL REGULATORY PROTEIN GABR"/>
    <property type="match status" value="1"/>
</dbReference>
<keyword evidence="5" id="KW-0804">Transcription</keyword>
<dbReference type="CDD" id="cd07377">
    <property type="entry name" value="WHTH_GntR"/>
    <property type="match status" value="1"/>
</dbReference>
<dbReference type="GO" id="GO:0003700">
    <property type="term" value="F:DNA-binding transcription factor activity"/>
    <property type="evidence" value="ECO:0007669"/>
    <property type="project" value="InterPro"/>
</dbReference>
<dbReference type="Gene3D" id="3.90.1150.10">
    <property type="entry name" value="Aspartate Aminotransferase, domain 1"/>
    <property type="match status" value="1"/>
</dbReference>
<evidence type="ECO:0000256" key="5">
    <source>
        <dbReference type="ARBA" id="ARBA00023163"/>
    </source>
</evidence>
<dbReference type="PROSITE" id="PS50949">
    <property type="entry name" value="HTH_GNTR"/>
    <property type="match status" value="1"/>
</dbReference>
<evidence type="ECO:0000313" key="7">
    <source>
        <dbReference type="EMBL" id="TQV81262.1"/>
    </source>
</evidence>
<dbReference type="InterPro" id="IPR036390">
    <property type="entry name" value="WH_DNA-bd_sf"/>
</dbReference>
<dbReference type="Gene3D" id="3.40.640.10">
    <property type="entry name" value="Type I PLP-dependent aspartate aminotransferase-like (Major domain)"/>
    <property type="match status" value="1"/>
</dbReference>
<dbReference type="Gene3D" id="1.10.10.10">
    <property type="entry name" value="Winged helix-like DNA-binding domain superfamily/Winged helix DNA-binding domain"/>
    <property type="match status" value="1"/>
</dbReference>
<dbReference type="Proteomes" id="UP000319732">
    <property type="component" value="Unassembled WGS sequence"/>
</dbReference>
<dbReference type="GO" id="GO:0008483">
    <property type="term" value="F:transaminase activity"/>
    <property type="evidence" value="ECO:0007669"/>
    <property type="project" value="UniProtKB-KW"/>
</dbReference>
<dbReference type="InterPro" id="IPR015422">
    <property type="entry name" value="PyrdxlP-dep_Trfase_small"/>
</dbReference>
<keyword evidence="7" id="KW-0032">Aminotransferase</keyword>
<evidence type="ECO:0000256" key="4">
    <source>
        <dbReference type="ARBA" id="ARBA00023125"/>
    </source>
</evidence>
<evidence type="ECO:0000313" key="8">
    <source>
        <dbReference type="Proteomes" id="UP000319732"/>
    </source>
</evidence>
<dbReference type="Pfam" id="PF00392">
    <property type="entry name" value="GntR"/>
    <property type="match status" value="1"/>
</dbReference>
<evidence type="ECO:0000259" key="6">
    <source>
        <dbReference type="PROSITE" id="PS50949"/>
    </source>
</evidence>
<dbReference type="InterPro" id="IPR015421">
    <property type="entry name" value="PyrdxlP-dep_Trfase_major"/>
</dbReference>
<dbReference type="PANTHER" id="PTHR46577:SF2">
    <property type="entry name" value="TRANSCRIPTIONAL REGULATORY PROTEIN"/>
    <property type="match status" value="1"/>
</dbReference>
<dbReference type="AlphaFoldDB" id="A0A545TVN2"/>
<organism evidence="7 8">
    <name type="scientific">Exilibacterium tricleocarpae</name>
    <dbReference type="NCBI Taxonomy" id="2591008"/>
    <lineage>
        <taxon>Bacteria</taxon>
        <taxon>Pseudomonadati</taxon>
        <taxon>Pseudomonadota</taxon>
        <taxon>Gammaproteobacteria</taxon>
        <taxon>Cellvibrionales</taxon>
        <taxon>Cellvibrionaceae</taxon>
        <taxon>Exilibacterium</taxon>
    </lineage>
</organism>
<dbReference type="EMBL" id="VHSG01000008">
    <property type="protein sequence ID" value="TQV81262.1"/>
    <property type="molecule type" value="Genomic_DNA"/>
</dbReference>
<gene>
    <name evidence="7" type="ORF">FKG94_09190</name>
</gene>
<dbReference type="SUPFAM" id="SSF46785">
    <property type="entry name" value="Winged helix' DNA-binding domain"/>
    <property type="match status" value="1"/>
</dbReference>
<dbReference type="InterPro" id="IPR036388">
    <property type="entry name" value="WH-like_DNA-bd_sf"/>
</dbReference>
<dbReference type="GO" id="GO:0030170">
    <property type="term" value="F:pyridoxal phosphate binding"/>
    <property type="evidence" value="ECO:0007669"/>
    <property type="project" value="InterPro"/>
</dbReference>
<evidence type="ECO:0000256" key="3">
    <source>
        <dbReference type="ARBA" id="ARBA00023015"/>
    </source>
</evidence>
<evidence type="ECO:0000256" key="1">
    <source>
        <dbReference type="ARBA" id="ARBA00005384"/>
    </source>
</evidence>
<dbReference type="InterPro" id="IPR051446">
    <property type="entry name" value="HTH_trans_reg/aminotransferase"/>
</dbReference>
<dbReference type="SUPFAM" id="SSF53383">
    <property type="entry name" value="PLP-dependent transferases"/>
    <property type="match status" value="1"/>
</dbReference>
<dbReference type="InterPro" id="IPR015424">
    <property type="entry name" value="PyrdxlP-dep_Trfase"/>
</dbReference>
<protein>
    <submittedName>
        <fullName evidence="7">PLP-dependent aminotransferase family protein</fullName>
    </submittedName>
</protein>
<dbReference type="SMART" id="SM00345">
    <property type="entry name" value="HTH_GNTR"/>
    <property type="match status" value="1"/>
</dbReference>
<proteinExistence type="inferred from homology"/>
<comment type="similarity">
    <text evidence="1">In the C-terminal section; belongs to the class-I pyridoxal-phosphate-dependent aminotransferase family.</text>
</comment>
<accession>A0A545TVN2</accession>